<evidence type="ECO:0000313" key="3">
    <source>
        <dbReference type="Proteomes" id="UP000324479"/>
    </source>
</evidence>
<feature type="chain" id="PRO_5024391734" evidence="1">
    <location>
        <begin position="20"/>
        <end position="213"/>
    </location>
</feature>
<name>A0A5M6D0A9_9BACT</name>
<accession>A0A5M6D0A9</accession>
<protein>
    <submittedName>
        <fullName evidence="2">Uncharacterized protein</fullName>
    </submittedName>
</protein>
<gene>
    <name evidence="2" type="ORF">FYK55_23320</name>
</gene>
<reference evidence="2 3" key="1">
    <citation type="submission" date="2019-08" db="EMBL/GenBank/DDBJ databases">
        <authorList>
            <person name="Dhanesh K."/>
            <person name="Kumar G."/>
            <person name="Sasikala C."/>
            <person name="Venkata Ramana C."/>
        </authorList>
    </citation>
    <scope>NUCLEOTIDE SEQUENCE [LARGE SCALE GENOMIC DNA]</scope>
    <source>
        <strain evidence="2 3">JC645</strain>
    </source>
</reference>
<organism evidence="2 3">
    <name type="scientific">Roseiconus nitratireducens</name>
    <dbReference type="NCBI Taxonomy" id="2605748"/>
    <lineage>
        <taxon>Bacteria</taxon>
        <taxon>Pseudomonadati</taxon>
        <taxon>Planctomycetota</taxon>
        <taxon>Planctomycetia</taxon>
        <taxon>Pirellulales</taxon>
        <taxon>Pirellulaceae</taxon>
        <taxon>Roseiconus</taxon>
    </lineage>
</organism>
<evidence type="ECO:0000313" key="2">
    <source>
        <dbReference type="EMBL" id="KAA5539732.1"/>
    </source>
</evidence>
<dbReference type="AlphaFoldDB" id="A0A5M6D0A9"/>
<keyword evidence="3" id="KW-1185">Reference proteome</keyword>
<evidence type="ECO:0000256" key="1">
    <source>
        <dbReference type="SAM" id="SignalP"/>
    </source>
</evidence>
<keyword evidence="1" id="KW-0732">Signal</keyword>
<dbReference type="Proteomes" id="UP000324479">
    <property type="component" value="Unassembled WGS sequence"/>
</dbReference>
<comment type="caution">
    <text evidence="2">The sequence shown here is derived from an EMBL/GenBank/DDBJ whole genome shotgun (WGS) entry which is preliminary data.</text>
</comment>
<proteinExistence type="predicted"/>
<dbReference type="EMBL" id="VWOX01000017">
    <property type="protein sequence ID" value="KAA5539732.1"/>
    <property type="molecule type" value="Genomic_DNA"/>
</dbReference>
<dbReference type="RefSeq" id="WP_150079042.1">
    <property type="nucleotide sequence ID" value="NZ_VWOX01000017.1"/>
</dbReference>
<sequence length="213" mass="24309">MIRSLLLASLWILPLADQAFCQWYGGGYYGGGYAGGGYHHASTAAEGYARGMADVIRSQGEANLANAQALSGYEDARAKYIDNRNKATAAYYERRKLRDQYKAAEKEERAYYRARRTSELTPLTAEELDPSSGKITWPELLQDPQYDQYREVFDKIFAQRAADGIATNNDYVIAVNTSKEWRQVLTEKRDEYVFNTLRDSILFIRRLENDLSL</sequence>
<feature type="signal peptide" evidence="1">
    <location>
        <begin position="1"/>
        <end position="19"/>
    </location>
</feature>